<dbReference type="Proteomes" id="UP000031572">
    <property type="component" value="Unassembled WGS sequence"/>
</dbReference>
<proteinExistence type="predicted"/>
<sequence>MILTVVAITAMSSPHAGEAPVTSTDMDAEQWQTVERLLRYDAVMGKPLAPDIGFCVDSKVVGAQALLMPPADRAFASARFEAQVSQAAEGCISSASRDPGSTRFVGEIVASLMTARQRRIALETERARECLASSADVQTLKGCITKARGQALAESDWKRWVTLYEQARKQ</sequence>
<protein>
    <submittedName>
        <fullName evidence="1">Uncharacterized protein</fullName>
    </submittedName>
</protein>
<name>A0A0C2BPC4_9BURK</name>
<comment type="caution">
    <text evidence="1">The sequence shown here is derived from an EMBL/GenBank/DDBJ whole genome shotgun (WGS) entry which is preliminary data.</text>
</comment>
<dbReference type="EMBL" id="JWJG01000028">
    <property type="protein sequence ID" value="KIF81879.1"/>
    <property type="molecule type" value="Genomic_DNA"/>
</dbReference>
<organism evidence="1 2">
    <name type="scientific">Noviherbaspirillum autotrophicum</name>
    <dbReference type="NCBI Taxonomy" id="709839"/>
    <lineage>
        <taxon>Bacteria</taxon>
        <taxon>Pseudomonadati</taxon>
        <taxon>Pseudomonadota</taxon>
        <taxon>Betaproteobacteria</taxon>
        <taxon>Burkholderiales</taxon>
        <taxon>Oxalobacteraceae</taxon>
        <taxon>Noviherbaspirillum</taxon>
    </lineage>
</organism>
<dbReference type="STRING" id="709839.TSA66_15485"/>
<evidence type="ECO:0000313" key="2">
    <source>
        <dbReference type="Proteomes" id="UP000031572"/>
    </source>
</evidence>
<keyword evidence="2" id="KW-1185">Reference proteome</keyword>
<dbReference type="AlphaFoldDB" id="A0A0C2BPC4"/>
<gene>
    <name evidence="1" type="ORF">TSA66_15485</name>
</gene>
<reference evidence="1 2" key="1">
    <citation type="submission" date="2014-12" db="EMBL/GenBank/DDBJ databases">
        <title>Denitrispirillum autotrophicum gen. nov., sp. nov., Denitrifying, Facultatively Autotrophic Bacteria Isolated from Rice Paddy Soil.</title>
        <authorList>
            <person name="Ishii S."/>
            <person name="Ashida N."/>
            <person name="Ohno H."/>
            <person name="Otsuka S."/>
            <person name="Yokota A."/>
            <person name="Senoo K."/>
        </authorList>
    </citation>
    <scope>NUCLEOTIDE SEQUENCE [LARGE SCALE GENOMIC DNA]</scope>
    <source>
        <strain evidence="1 2">TSA66</strain>
    </source>
</reference>
<accession>A0A0C2BPC4</accession>
<evidence type="ECO:0000313" key="1">
    <source>
        <dbReference type="EMBL" id="KIF81879.1"/>
    </source>
</evidence>